<dbReference type="SMART" id="SM01175">
    <property type="entry name" value="DUF4206"/>
    <property type="match status" value="1"/>
</dbReference>
<dbReference type="CDD" id="cd17679">
    <property type="entry name" value="RUN_PLEKHM1"/>
    <property type="match status" value="1"/>
</dbReference>
<evidence type="ECO:0000313" key="11">
    <source>
        <dbReference type="Proteomes" id="UP000694924"/>
    </source>
</evidence>
<dbReference type="Gene3D" id="1.20.58.900">
    <property type="match status" value="1"/>
</dbReference>
<dbReference type="Pfam" id="PF13901">
    <property type="entry name" value="RH_dom"/>
    <property type="match status" value="1"/>
</dbReference>
<evidence type="ECO:0000256" key="5">
    <source>
        <dbReference type="ARBA" id="ARBA00022753"/>
    </source>
</evidence>
<keyword evidence="7" id="KW-0862">Zinc</keyword>
<evidence type="ECO:0000256" key="4">
    <source>
        <dbReference type="ARBA" id="ARBA00022737"/>
    </source>
</evidence>
<proteinExistence type="predicted"/>
<feature type="compositionally biased region" description="Polar residues" evidence="9">
    <location>
        <begin position="277"/>
        <end position="290"/>
    </location>
</feature>
<dbReference type="CDD" id="cd15489">
    <property type="entry name" value="PHD_SF"/>
    <property type="match status" value="1"/>
</dbReference>
<feature type="domain" description="RUN" evidence="10">
    <location>
        <begin position="46"/>
        <end position="186"/>
    </location>
</feature>
<dbReference type="InterPro" id="IPR025258">
    <property type="entry name" value="RH_dom"/>
</dbReference>
<feature type="region of interest" description="Disordered" evidence="9">
    <location>
        <begin position="277"/>
        <end position="359"/>
    </location>
</feature>
<gene>
    <name evidence="12" type="primary">LOC107074445</name>
</gene>
<organism evidence="11 12">
    <name type="scientific">Polistes dominula</name>
    <name type="common">European paper wasp</name>
    <name type="synonym">Vespa dominula</name>
    <dbReference type="NCBI Taxonomy" id="743375"/>
    <lineage>
        <taxon>Eukaryota</taxon>
        <taxon>Metazoa</taxon>
        <taxon>Ecdysozoa</taxon>
        <taxon>Arthropoda</taxon>
        <taxon>Hexapoda</taxon>
        <taxon>Insecta</taxon>
        <taxon>Pterygota</taxon>
        <taxon>Neoptera</taxon>
        <taxon>Endopterygota</taxon>
        <taxon>Hymenoptera</taxon>
        <taxon>Apocrita</taxon>
        <taxon>Aculeata</taxon>
        <taxon>Vespoidea</taxon>
        <taxon>Vespidae</taxon>
        <taxon>Polistinae</taxon>
        <taxon>Polistini</taxon>
        <taxon>Polistes</taxon>
    </lineage>
</organism>
<reference evidence="12" key="1">
    <citation type="submission" date="2025-08" db="UniProtKB">
        <authorList>
            <consortium name="RefSeq"/>
        </authorList>
    </citation>
    <scope>IDENTIFICATION</scope>
    <source>
        <tissue evidence="12">Whole body</tissue>
    </source>
</reference>
<dbReference type="InterPro" id="IPR037213">
    <property type="entry name" value="Run_dom_sf"/>
</dbReference>
<dbReference type="GeneID" id="107074445"/>
<dbReference type="PANTHER" id="PTHR12326">
    <property type="entry name" value="PLECKSTRIN HOMOLOGY DOMAIN CONTAINING PROTEIN"/>
    <property type="match status" value="1"/>
</dbReference>
<evidence type="ECO:0000256" key="1">
    <source>
        <dbReference type="ARBA" id="ARBA00004603"/>
    </source>
</evidence>
<keyword evidence="6" id="KW-0863">Zinc-finger</keyword>
<dbReference type="SUPFAM" id="SSF140741">
    <property type="entry name" value="RUN domain-like"/>
    <property type="match status" value="1"/>
</dbReference>
<dbReference type="InterPro" id="IPR051366">
    <property type="entry name" value="DEF8"/>
</dbReference>
<comment type="subcellular location">
    <subcellularLocation>
        <location evidence="1">Late endosome</location>
    </subcellularLocation>
</comment>
<keyword evidence="5" id="KW-0967">Endosome</keyword>
<dbReference type="RefSeq" id="XP_015191373.1">
    <property type="nucleotide sequence ID" value="XM_015335887.1"/>
</dbReference>
<name>A0ABM1JFY5_POLDO</name>
<feature type="compositionally biased region" description="Basic and acidic residues" evidence="9">
    <location>
        <begin position="294"/>
        <end position="307"/>
    </location>
</feature>
<dbReference type="PROSITE" id="PS50826">
    <property type="entry name" value="RUN"/>
    <property type="match status" value="1"/>
</dbReference>
<keyword evidence="11" id="KW-1185">Reference proteome</keyword>
<sequence length="714" mass="80063">MNSLLKSVKSLTNRRNILVRESLQKQLNTSVMEMQSAPGVAEGEPVGNCEEAMTLCYVLEAIFLHGLKDSLLNRVTEVLSGPDFDAMPQPSFWGPLLVFSHRQIIDQIQALTQVSTEVGYCRAWIRLALNEGLLSSYLCSIRRDNSALKPYYDRSAFIRDSDLIDVAQRLVESLDYINFEVACNSSLLNFWSSTPLLLAGIWSPPMKSCPVFNAVDIAKTITTDLTDNDNLEEVETASSIGSLGSFNSSQSALNNLVGISEDEALKIILKDKISNNHHTTQYRNGSPTHTPKQKKIEKVNAEKKEETTNEVTKSVSTSGTPKKDVETMTTDINDTSVIQDDHQSNSPQENNNAGTDNMSTTVGNSLFGRLGWSTSFEDCESSMTSSVISHGSGIDAPRTPGDGPTYDALIQSYHTSGNVIVPNLQEFLKKYPKKESIDEEVKSPTVTKIVINFDEQLGKLPREKGLDMQNYSCFNCDHAIGMTFSKAHVCSFSANYYCADCMAQGEYLIPSRIVHNWDLKRYTICQKAAEYLKDCSTLLDLKTLNPKIYMAVDVMAQLQSLRIQLNLLRAYLFTCREPVIESLQRKVAPRDYLYEHVHQYSVSDLLDIPNGTLAQQLQKVVEFARNHVINCWLCSQKGFICEVCNNPKVIYPFDMDTTFRCGLCNAVFHADCLNAYKPCPKCERRRKRMDLPLLDMECTELPPESKLTTENNID</sequence>
<evidence type="ECO:0000256" key="2">
    <source>
        <dbReference type="ARBA" id="ARBA00022553"/>
    </source>
</evidence>
<keyword evidence="3" id="KW-0479">Metal-binding</keyword>
<dbReference type="PANTHER" id="PTHR12326:SF12">
    <property type="entry name" value="PLECKSTRIN HOMOLOGY AND RUN DOMAIN CONTAINING M1"/>
    <property type="match status" value="1"/>
</dbReference>
<evidence type="ECO:0000256" key="3">
    <source>
        <dbReference type="ARBA" id="ARBA00022723"/>
    </source>
</evidence>
<evidence type="ECO:0000313" key="12">
    <source>
        <dbReference type="RefSeq" id="XP_015191373.1"/>
    </source>
</evidence>
<dbReference type="SMART" id="SM00593">
    <property type="entry name" value="RUN"/>
    <property type="match status" value="1"/>
</dbReference>
<feature type="compositionally biased region" description="Low complexity" evidence="9">
    <location>
        <begin position="309"/>
        <end position="318"/>
    </location>
</feature>
<keyword evidence="4" id="KW-0677">Repeat</keyword>
<keyword evidence="2" id="KW-0597">Phosphoprotein</keyword>
<dbReference type="Proteomes" id="UP000694924">
    <property type="component" value="Unplaced"/>
</dbReference>
<dbReference type="InterPro" id="IPR047326">
    <property type="entry name" value="RUN_PLEKHM1"/>
</dbReference>
<evidence type="ECO:0000256" key="6">
    <source>
        <dbReference type="ARBA" id="ARBA00022771"/>
    </source>
</evidence>
<evidence type="ECO:0000256" key="7">
    <source>
        <dbReference type="ARBA" id="ARBA00022833"/>
    </source>
</evidence>
<dbReference type="Pfam" id="PF02759">
    <property type="entry name" value="RUN"/>
    <property type="match status" value="1"/>
</dbReference>
<feature type="compositionally biased region" description="Polar residues" evidence="9">
    <location>
        <begin position="327"/>
        <end position="359"/>
    </location>
</feature>
<accession>A0ABM1JFY5</accession>
<evidence type="ECO:0000256" key="9">
    <source>
        <dbReference type="SAM" id="MobiDB-lite"/>
    </source>
</evidence>
<keyword evidence="8" id="KW-0072">Autophagy</keyword>
<dbReference type="InterPro" id="IPR004012">
    <property type="entry name" value="Run_dom"/>
</dbReference>
<evidence type="ECO:0000256" key="8">
    <source>
        <dbReference type="ARBA" id="ARBA00023006"/>
    </source>
</evidence>
<protein>
    <submittedName>
        <fullName evidence="12">Pleckstrin homology domain-containing family M member 1</fullName>
    </submittedName>
</protein>
<evidence type="ECO:0000259" key="10">
    <source>
        <dbReference type="PROSITE" id="PS50826"/>
    </source>
</evidence>